<dbReference type="AlphaFoldDB" id="A0AAV3XBR7"/>
<evidence type="ECO:0000256" key="2">
    <source>
        <dbReference type="SAM" id="SignalP"/>
    </source>
</evidence>
<reference evidence="3" key="1">
    <citation type="submission" date="2019-10" db="EMBL/GenBank/DDBJ databases">
        <title>Draft genome sequece of Microseira wollei NIES-4236.</title>
        <authorList>
            <person name="Yamaguchi H."/>
            <person name="Suzuki S."/>
            <person name="Kawachi M."/>
        </authorList>
    </citation>
    <scope>NUCLEOTIDE SEQUENCE</scope>
    <source>
        <strain evidence="3">NIES-4236</strain>
    </source>
</reference>
<evidence type="ECO:0000313" key="4">
    <source>
        <dbReference type="Proteomes" id="UP001050975"/>
    </source>
</evidence>
<protein>
    <recommendedName>
        <fullName evidence="5">YtkA-like domain-containing protein</fullName>
    </recommendedName>
</protein>
<evidence type="ECO:0000256" key="1">
    <source>
        <dbReference type="SAM" id="MobiDB-lite"/>
    </source>
</evidence>
<organism evidence="3 4">
    <name type="scientific">Microseira wollei NIES-4236</name>
    <dbReference type="NCBI Taxonomy" id="2530354"/>
    <lineage>
        <taxon>Bacteria</taxon>
        <taxon>Bacillati</taxon>
        <taxon>Cyanobacteriota</taxon>
        <taxon>Cyanophyceae</taxon>
        <taxon>Oscillatoriophycideae</taxon>
        <taxon>Aerosakkonematales</taxon>
        <taxon>Aerosakkonemataceae</taxon>
        <taxon>Microseira</taxon>
    </lineage>
</organism>
<name>A0AAV3XBR7_9CYAN</name>
<feature type="signal peptide" evidence="2">
    <location>
        <begin position="1"/>
        <end position="20"/>
    </location>
</feature>
<proteinExistence type="predicted"/>
<dbReference type="Proteomes" id="UP001050975">
    <property type="component" value="Unassembled WGS sequence"/>
</dbReference>
<feature type="compositionally biased region" description="Basic and acidic residues" evidence="1">
    <location>
        <begin position="35"/>
        <end position="45"/>
    </location>
</feature>
<comment type="caution">
    <text evidence="3">The sequence shown here is derived from an EMBL/GenBank/DDBJ whole genome shotgun (WGS) entry which is preliminary data.</text>
</comment>
<sequence>MNKKLALYGMIGLLAGSAVTAVAIARSPKMQPTQETHHSHEHHMGMGENSHNHHHQEQGQITASSQAKLTVPKTIAANQNVTLGIDIQDKAGNGISKFDTFQEKLMHLIVVSDDLQVFDHLHPTYKTNGHFAVDAKFPQPGNYTIFSDYKPSGQSEQISVLKAQVPGNSPATPIVNFNRSKTFGDTKVNFLLSQPQPKVGKEVTLIFNLQQTSNNQPIADLQPYLGEKGHLVIVKQSSPLTKADYIHAHAVKDSPANQVQFITSFPQAGIYKLWGQFNRNGKIVTADFWVNVVQ</sequence>
<keyword evidence="4" id="KW-1185">Reference proteome</keyword>
<accession>A0AAV3XBR7</accession>
<evidence type="ECO:0000313" key="3">
    <source>
        <dbReference type="EMBL" id="GET39275.1"/>
    </source>
</evidence>
<gene>
    <name evidence="3" type="ORF">MiSe_40390</name>
</gene>
<evidence type="ECO:0008006" key="5">
    <source>
        <dbReference type="Google" id="ProtNLM"/>
    </source>
</evidence>
<feature type="chain" id="PRO_5043853553" description="YtkA-like domain-containing protein" evidence="2">
    <location>
        <begin position="21"/>
        <end position="294"/>
    </location>
</feature>
<feature type="region of interest" description="Disordered" evidence="1">
    <location>
        <begin position="29"/>
        <end position="64"/>
    </location>
</feature>
<dbReference type="RefSeq" id="WP_226584477.1">
    <property type="nucleotide sequence ID" value="NZ_BLAY01000062.1"/>
</dbReference>
<keyword evidence="2" id="KW-0732">Signal</keyword>
<dbReference type="EMBL" id="BLAY01000062">
    <property type="protein sequence ID" value="GET39275.1"/>
    <property type="molecule type" value="Genomic_DNA"/>
</dbReference>